<comment type="caution">
    <text evidence="1">The sequence shown here is derived from an EMBL/GenBank/DDBJ whole genome shotgun (WGS) entry which is preliminary data.</text>
</comment>
<proteinExistence type="predicted"/>
<evidence type="ECO:0000313" key="1">
    <source>
        <dbReference type="EMBL" id="KAL2721725.1"/>
    </source>
</evidence>
<dbReference type="AlphaFoldDB" id="A0ABD2AMG9"/>
<keyword evidence="2" id="KW-1185">Reference proteome</keyword>
<evidence type="ECO:0000313" key="2">
    <source>
        <dbReference type="Proteomes" id="UP001607303"/>
    </source>
</evidence>
<name>A0ABD2AMG9_VESMC</name>
<dbReference type="EMBL" id="JAYRBN010000116">
    <property type="protein sequence ID" value="KAL2721725.1"/>
    <property type="molecule type" value="Genomic_DNA"/>
</dbReference>
<accession>A0ABD2AMG9</accession>
<reference evidence="1 2" key="1">
    <citation type="journal article" date="2024" name="Ann. Entomol. Soc. Am.">
        <title>Genomic analyses of the southern and eastern yellowjacket wasps (Hymenoptera: Vespidae) reveal evolutionary signatures of social life.</title>
        <authorList>
            <person name="Catto M.A."/>
            <person name="Caine P.B."/>
            <person name="Orr S.E."/>
            <person name="Hunt B.G."/>
            <person name="Goodisman M.A.D."/>
        </authorList>
    </citation>
    <scope>NUCLEOTIDE SEQUENCE [LARGE SCALE GENOMIC DNA]</scope>
    <source>
        <strain evidence="1">232</strain>
        <tissue evidence="1">Head and thorax</tissue>
    </source>
</reference>
<protein>
    <submittedName>
        <fullName evidence="1">Uncharacterized protein</fullName>
    </submittedName>
</protein>
<gene>
    <name evidence="1" type="ORF">V1477_020545</name>
</gene>
<dbReference type="Proteomes" id="UP001607303">
    <property type="component" value="Unassembled WGS sequence"/>
</dbReference>
<sequence>MTRAAGVIMRDLYMENLILPAATMCINVQKPGVPDSVEQKRALCPANNFIHLTTRDLNRSHAWISEVVSTQCASASDEIWRIKKKLYSAIGLERKDWGTCAFVSATRLTYEYCKEYDCYSEEDEEDEKEKISYKVIKDYGNVYGEASADLVFSVPYTNSSTDSPYS</sequence>
<organism evidence="1 2">
    <name type="scientific">Vespula maculifrons</name>
    <name type="common">Eastern yellow jacket</name>
    <name type="synonym">Wasp</name>
    <dbReference type="NCBI Taxonomy" id="7453"/>
    <lineage>
        <taxon>Eukaryota</taxon>
        <taxon>Metazoa</taxon>
        <taxon>Ecdysozoa</taxon>
        <taxon>Arthropoda</taxon>
        <taxon>Hexapoda</taxon>
        <taxon>Insecta</taxon>
        <taxon>Pterygota</taxon>
        <taxon>Neoptera</taxon>
        <taxon>Endopterygota</taxon>
        <taxon>Hymenoptera</taxon>
        <taxon>Apocrita</taxon>
        <taxon>Aculeata</taxon>
        <taxon>Vespoidea</taxon>
        <taxon>Vespidae</taxon>
        <taxon>Vespinae</taxon>
        <taxon>Vespula</taxon>
    </lineage>
</organism>